<dbReference type="Proteomes" id="UP000009139">
    <property type="component" value="Chromosome"/>
</dbReference>
<name>Q9V026_PYRAB</name>
<dbReference type="PIR" id="C75072">
    <property type="entry name" value="C75072"/>
</dbReference>
<dbReference type="InterPro" id="IPR003251">
    <property type="entry name" value="Rr_diiron-bd_dom"/>
</dbReference>
<reference evidence="3 5" key="5">
    <citation type="journal article" date="2012" name="Curr. Microbiol.">
        <title>Re-annotation of two hyperthermophilic archaea Pyrococcus abyssi GE5 and Pyrococcus furiosus DSM 3638.</title>
        <authorList>
            <person name="Gao J."/>
            <person name="Wang J."/>
        </authorList>
    </citation>
    <scope>GENOME REANNOTATION</scope>
    <source>
        <strain evidence="3">GE5</strain>
        <strain evidence="5">GE5 / Orsay</strain>
    </source>
</reference>
<dbReference type="STRING" id="272844.PAB1727"/>
<reference evidence="2" key="3">
    <citation type="journal article" date="2001" name="Genome Res.">
        <title>Genome evolution at the genus level: comparison of three complete genomes of hyperthermophilic archaea.</title>
        <authorList>
            <person name="Lecompte O."/>
            <person name="Ripp R."/>
            <person name="Puzos-Barbe V."/>
            <person name="Duprat S."/>
            <person name="Heilig R."/>
            <person name="Dietrich J."/>
            <person name="Thierry J.C."/>
            <person name="Poch O."/>
        </authorList>
    </citation>
    <scope>NUCLEOTIDE SEQUENCE</scope>
    <source>
        <strain evidence="2">Orsay</strain>
    </source>
</reference>
<evidence type="ECO:0000313" key="3">
    <source>
        <dbReference type="EMBL" id="CCE70378.1"/>
    </source>
</evidence>
<evidence type="ECO:0000313" key="4">
    <source>
        <dbReference type="Proteomes" id="UP000000810"/>
    </source>
</evidence>
<evidence type="ECO:0000313" key="5">
    <source>
        <dbReference type="Proteomes" id="UP000009139"/>
    </source>
</evidence>
<dbReference type="EMBL" id="HE613800">
    <property type="protein sequence ID" value="CCE70378.1"/>
    <property type="molecule type" value="Genomic_DNA"/>
</dbReference>
<organism evidence="2 4">
    <name type="scientific">Pyrococcus abyssi (strain GE5 / Orsay)</name>
    <dbReference type="NCBI Taxonomy" id="272844"/>
    <lineage>
        <taxon>Archaea</taxon>
        <taxon>Methanobacteriati</taxon>
        <taxon>Methanobacteriota</taxon>
        <taxon>Thermococci</taxon>
        <taxon>Thermococcales</taxon>
        <taxon>Thermococcaceae</taxon>
        <taxon>Pyrococcus</taxon>
    </lineage>
</organism>
<gene>
    <name evidence="2" type="ordered locus">PAB1727</name>
</gene>
<accession>Q9V026</accession>
<dbReference type="EMBL" id="AJ248286">
    <property type="protein sequence ID" value="CAB49880.1"/>
    <property type="molecule type" value="Genomic_DNA"/>
</dbReference>
<dbReference type="PATRIC" id="fig|272844.11.peg.1024"/>
<dbReference type="InterPro" id="IPR012347">
    <property type="entry name" value="Ferritin-like"/>
</dbReference>
<reference evidence="2 4" key="4">
    <citation type="journal article" date="2003" name="Mol. Microbiol.">
        <title>An integrated analysis of the genome of the hyperthermophilic archaeon Pyrococcus abyssi.</title>
        <authorList>
            <person name="Cohen G."/>
            <person name="Barbe V."/>
            <person name="Flament D."/>
            <person name="Galperin M."/>
            <person name="Heilig R."/>
            <person name="Ripp R."/>
            <person name="Lecompte O."/>
            <person name="Prieur D."/>
            <person name="Poch O."/>
            <person name="Quellerou J."/>
            <person name="Thierry J.C."/>
            <person name="Van der Oost J."/>
            <person name="Weissenbach J."/>
            <person name="Zivanovic Y."/>
            <person name="Forterre P."/>
        </authorList>
    </citation>
    <scope>NUCLEOTIDE SEQUENCE [LARGE SCALE GENOMIC DNA]</scope>
    <source>
        <strain evidence="4">GE5 / Orsay</strain>
        <strain evidence="2">Orsay</strain>
    </source>
</reference>
<dbReference type="Gene3D" id="1.20.1260.10">
    <property type="match status" value="1"/>
</dbReference>
<dbReference type="InterPro" id="IPR009078">
    <property type="entry name" value="Ferritin-like_SF"/>
</dbReference>
<keyword evidence="4" id="KW-1185">Reference proteome</keyword>
<sequence>MSKALELFMERASIHEDIVNAIKELSSKSLKEILSYALSGELDSTKVYEFLYENLPDGYPREKFKEFIEMERDHDRKVEKIFRALFPGEEPVEVKLKTWSKAVLEKDFRLRTVKDYLKAPEIAMDLEKLSEGVYTMLYDILRNPEHKRIMKKLAEDERYHYNFLRKEYDFYSQIEAEKALKELIRELKGNKGG</sequence>
<dbReference type="PANTHER" id="PTHR33531:SF10">
    <property type="entry name" value="BLR7895 PROTEIN"/>
    <property type="match status" value="1"/>
</dbReference>
<dbReference type="eggNOG" id="arCOG01105">
    <property type="taxonomic scope" value="Archaea"/>
</dbReference>
<dbReference type="CDD" id="cd01045">
    <property type="entry name" value="Ferritin_like_AB"/>
    <property type="match status" value="1"/>
</dbReference>
<dbReference type="HOGENOM" id="CLU_1399800_0_0_2"/>
<evidence type="ECO:0000313" key="2">
    <source>
        <dbReference type="EMBL" id="CAB49880.1"/>
    </source>
</evidence>
<dbReference type="KEGG" id="pab:PAB1727"/>
<dbReference type="RefSeq" id="WP_010868089.1">
    <property type="nucleotide sequence ID" value="NC_000868.1"/>
</dbReference>
<dbReference type="GO" id="GO:0016491">
    <property type="term" value="F:oxidoreductase activity"/>
    <property type="evidence" value="ECO:0007669"/>
    <property type="project" value="InterPro"/>
</dbReference>
<evidence type="ECO:0000259" key="1">
    <source>
        <dbReference type="Pfam" id="PF02915"/>
    </source>
</evidence>
<dbReference type="PANTHER" id="PTHR33531">
    <property type="entry name" value="RUBRERYTHRIN SUBFAMILY"/>
    <property type="match status" value="1"/>
</dbReference>
<dbReference type="GO" id="GO:0046872">
    <property type="term" value="F:metal ion binding"/>
    <property type="evidence" value="ECO:0007669"/>
    <property type="project" value="InterPro"/>
</dbReference>
<protein>
    <recommendedName>
        <fullName evidence="1">Rubrerythrin diiron-binding domain-containing protein</fullName>
    </recommendedName>
</protein>
<dbReference type="SUPFAM" id="SSF47240">
    <property type="entry name" value="Ferritin-like"/>
    <property type="match status" value="1"/>
</dbReference>
<reference evidence="2" key="1">
    <citation type="submission" date="1999-07" db="EMBL/GenBank/DDBJ databases">
        <authorList>
            <person name="Genoscope"/>
        </authorList>
    </citation>
    <scope>NUCLEOTIDE SEQUENCE</scope>
    <source>
        <strain evidence="2">Orsay</strain>
    </source>
</reference>
<proteinExistence type="predicted"/>
<feature type="domain" description="Rubrerythrin diiron-binding" evidence="1">
    <location>
        <begin position="32"/>
        <end position="168"/>
    </location>
</feature>
<dbReference type="Proteomes" id="UP000000810">
    <property type="component" value="Chromosome"/>
</dbReference>
<dbReference type="AlphaFoldDB" id="Q9V026"/>
<dbReference type="Pfam" id="PF02915">
    <property type="entry name" value="Rubrerythrin"/>
    <property type="match status" value="1"/>
</dbReference>
<reference evidence="2" key="2">
    <citation type="journal article" date="2000" name="J. Mol. Biol.">
        <title>Archaeal homologs of eukaryotic methylation guide small nucleolar RNAs: lessons from the Pyrococcus genomes.</title>
        <authorList>
            <person name="Gaspin C."/>
            <person name="Cavaille J."/>
            <person name="Erauso G."/>
        </authorList>
    </citation>
    <scope>NUCLEOTIDE SEQUENCE</scope>
    <source>
        <strain evidence="2">Orsay</strain>
    </source>
</reference>